<gene>
    <name evidence="1" type="ORF">E2C01_051619</name>
</gene>
<dbReference type="Proteomes" id="UP000324222">
    <property type="component" value="Unassembled WGS sequence"/>
</dbReference>
<keyword evidence="2" id="KW-1185">Reference proteome</keyword>
<protein>
    <submittedName>
        <fullName evidence="1">Uncharacterized protein</fullName>
    </submittedName>
</protein>
<comment type="caution">
    <text evidence="1">The sequence shown here is derived from an EMBL/GenBank/DDBJ whole genome shotgun (WGS) entry which is preliminary data.</text>
</comment>
<organism evidence="1 2">
    <name type="scientific">Portunus trituberculatus</name>
    <name type="common">Swimming crab</name>
    <name type="synonym">Neptunus trituberculatus</name>
    <dbReference type="NCBI Taxonomy" id="210409"/>
    <lineage>
        <taxon>Eukaryota</taxon>
        <taxon>Metazoa</taxon>
        <taxon>Ecdysozoa</taxon>
        <taxon>Arthropoda</taxon>
        <taxon>Crustacea</taxon>
        <taxon>Multicrustacea</taxon>
        <taxon>Malacostraca</taxon>
        <taxon>Eumalacostraca</taxon>
        <taxon>Eucarida</taxon>
        <taxon>Decapoda</taxon>
        <taxon>Pleocyemata</taxon>
        <taxon>Brachyura</taxon>
        <taxon>Eubrachyura</taxon>
        <taxon>Portunoidea</taxon>
        <taxon>Portunidae</taxon>
        <taxon>Portuninae</taxon>
        <taxon>Portunus</taxon>
    </lineage>
</organism>
<evidence type="ECO:0000313" key="2">
    <source>
        <dbReference type="Proteomes" id="UP000324222"/>
    </source>
</evidence>
<dbReference type="AlphaFoldDB" id="A0A5B7GM99"/>
<accession>A0A5B7GM99</accession>
<dbReference type="EMBL" id="VSRR010014944">
    <property type="protein sequence ID" value="MPC57634.1"/>
    <property type="molecule type" value="Genomic_DNA"/>
</dbReference>
<reference evidence="1 2" key="1">
    <citation type="submission" date="2019-05" db="EMBL/GenBank/DDBJ databases">
        <title>Another draft genome of Portunus trituberculatus and its Hox gene families provides insights of decapod evolution.</title>
        <authorList>
            <person name="Jeong J.-H."/>
            <person name="Song I."/>
            <person name="Kim S."/>
            <person name="Choi T."/>
            <person name="Kim D."/>
            <person name="Ryu S."/>
            <person name="Kim W."/>
        </authorList>
    </citation>
    <scope>NUCLEOTIDE SEQUENCE [LARGE SCALE GENOMIC DNA]</scope>
    <source>
        <tissue evidence="1">Muscle</tissue>
    </source>
</reference>
<proteinExistence type="predicted"/>
<sequence>MEDIKDLQFNPPIILLSVVPTLFTANMIANTISVQVESNQAAGQTRWTLARKKKYDTPMSTRPYQ</sequence>
<evidence type="ECO:0000313" key="1">
    <source>
        <dbReference type="EMBL" id="MPC57634.1"/>
    </source>
</evidence>
<name>A0A5B7GM99_PORTR</name>